<name>A0A0L0T823_ALLM3</name>
<accession>A0A0L0T823</accession>
<evidence type="ECO:0000313" key="2">
    <source>
        <dbReference type="EMBL" id="KNE70846.1"/>
    </source>
</evidence>
<protein>
    <submittedName>
        <fullName evidence="2">Uncharacterized protein</fullName>
    </submittedName>
</protein>
<keyword evidence="1" id="KW-1133">Transmembrane helix</keyword>
<evidence type="ECO:0000256" key="1">
    <source>
        <dbReference type="SAM" id="Phobius"/>
    </source>
</evidence>
<gene>
    <name evidence="2" type="ORF">AMAG_20187</name>
</gene>
<proteinExistence type="predicted"/>
<keyword evidence="3" id="KW-1185">Reference proteome</keyword>
<keyword evidence="1" id="KW-0472">Membrane</keyword>
<evidence type="ECO:0000313" key="3">
    <source>
        <dbReference type="Proteomes" id="UP000054350"/>
    </source>
</evidence>
<organism evidence="2 3">
    <name type="scientific">Allomyces macrogynus (strain ATCC 38327)</name>
    <name type="common">Allomyces javanicus var. macrogynus</name>
    <dbReference type="NCBI Taxonomy" id="578462"/>
    <lineage>
        <taxon>Eukaryota</taxon>
        <taxon>Fungi</taxon>
        <taxon>Fungi incertae sedis</taxon>
        <taxon>Blastocladiomycota</taxon>
        <taxon>Blastocladiomycetes</taxon>
        <taxon>Blastocladiales</taxon>
        <taxon>Blastocladiaceae</taxon>
        <taxon>Allomyces</taxon>
    </lineage>
</organism>
<dbReference type="Proteomes" id="UP000054350">
    <property type="component" value="Unassembled WGS sequence"/>
</dbReference>
<reference evidence="3" key="2">
    <citation type="submission" date="2009-11" db="EMBL/GenBank/DDBJ databases">
        <title>The Genome Sequence of Allomyces macrogynus strain ATCC 38327.</title>
        <authorList>
            <consortium name="The Broad Institute Genome Sequencing Platform"/>
            <person name="Russ C."/>
            <person name="Cuomo C."/>
            <person name="Shea T."/>
            <person name="Young S.K."/>
            <person name="Zeng Q."/>
            <person name="Koehrsen M."/>
            <person name="Haas B."/>
            <person name="Borodovsky M."/>
            <person name="Guigo R."/>
            <person name="Alvarado L."/>
            <person name="Berlin A."/>
            <person name="Borenstein D."/>
            <person name="Chen Z."/>
            <person name="Engels R."/>
            <person name="Freedman E."/>
            <person name="Gellesch M."/>
            <person name="Goldberg J."/>
            <person name="Griggs A."/>
            <person name="Gujja S."/>
            <person name="Heiman D."/>
            <person name="Hepburn T."/>
            <person name="Howarth C."/>
            <person name="Jen D."/>
            <person name="Larson L."/>
            <person name="Lewis B."/>
            <person name="Mehta T."/>
            <person name="Park D."/>
            <person name="Pearson M."/>
            <person name="Roberts A."/>
            <person name="Saif S."/>
            <person name="Shenoy N."/>
            <person name="Sisk P."/>
            <person name="Stolte C."/>
            <person name="Sykes S."/>
            <person name="Walk T."/>
            <person name="White J."/>
            <person name="Yandava C."/>
            <person name="Burger G."/>
            <person name="Gray M.W."/>
            <person name="Holland P.W.H."/>
            <person name="King N."/>
            <person name="Lang F.B.F."/>
            <person name="Roger A.J."/>
            <person name="Ruiz-Trillo I."/>
            <person name="Lander E."/>
            <person name="Nusbaum C."/>
        </authorList>
    </citation>
    <scope>NUCLEOTIDE SEQUENCE [LARGE SCALE GENOMIC DNA]</scope>
    <source>
        <strain evidence="3">ATCC 38327</strain>
    </source>
</reference>
<dbReference type="AlphaFoldDB" id="A0A0L0T823"/>
<dbReference type="EMBL" id="GG745368">
    <property type="protein sequence ID" value="KNE70846.1"/>
    <property type="molecule type" value="Genomic_DNA"/>
</dbReference>
<sequence length="162" mass="17143">MKMAYTGVGMPTGYGAGVPPLGAEQPSMPTTTPRVYAGESVLDQVFGTMWNMVTSVLGTLADTAAWVWRPLRDSVWSTASWMAATVQSTLAQFPMLRAFWGTLLALGVYYASYYALNLASSSIGTAQQMGIAPTGPITGMVKEMSAETARGLQGTKEMLVGA</sequence>
<dbReference type="OrthoDB" id="10401786at2759"/>
<keyword evidence="1" id="KW-0812">Transmembrane</keyword>
<dbReference type="VEuPathDB" id="FungiDB:AMAG_20187"/>
<reference evidence="2 3" key="1">
    <citation type="submission" date="2009-11" db="EMBL/GenBank/DDBJ databases">
        <title>Annotation of Allomyces macrogynus ATCC 38327.</title>
        <authorList>
            <consortium name="The Broad Institute Genome Sequencing Platform"/>
            <person name="Russ C."/>
            <person name="Cuomo C."/>
            <person name="Burger G."/>
            <person name="Gray M.W."/>
            <person name="Holland P.W.H."/>
            <person name="King N."/>
            <person name="Lang F.B.F."/>
            <person name="Roger A.J."/>
            <person name="Ruiz-Trillo I."/>
            <person name="Young S.K."/>
            <person name="Zeng Q."/>
            <person name="Gargeya S."/>
            <person name="Fitzgerald M."/>
            <person name="Haas B."/>
            <person name="Abouelleil A."/>
            <person name="Alvarado L."/>
            <person name="Arachchi H.M."/>
            <person name="Berlin A."/>
            <person name="Chapman S.B."/>
            <person name="Gearin G."/>
            <person name="Goldberg J."/>
            <person name="Griggs A."/>
            <person name="Gujja S."/>
            <person name="Hansen M."/>
            <person name="Heiman D."/>
            <person name="Howarth C."/>
            <person name="Larimer J."/>
            <person name="Lui A."/>
            <person name="MacDonald P.J.P."/>
            <person name="McCowen C."/>
            <person name="Montmayeur A."/>
            <person name="Murphy C."/>
            <person name="Neiman D."/>
            <person name="Pearson M."/>
            <person name="Priest M."/>
            <person name="Roberts A."/>
            <person name="Saif S."/>
            <person name="Shea T."/>
            <person name="Sisk P."/>
            <person name="Stolte C."/>
            <person name="Sykes S."/>
            <person name="Wortman J."/>
            <person name="Nusbaum C."/>
            <person name="Birren B."/>
        </authorList>
    </citation>
    <scope>NUCLEOTIDE SEQUENCE [LARGE SCALE GENOMIC DNA]</scope>
    <source>
        <strain evidence="2 3">ATCC 38327</strain>
    </source>
</reference>
<feature type="transmembrane region" description="Helical" evidence="1">
    <location>
        <begin position="98"/>
        <end position="116"/>
    </location>
</feature>